<keyword evidence="2" id="KW-1185">Reference proteome</keyword>
<accession>A0ACB5SP22</accession>
<organism evidence="1 2">
    <name type="scientific">Neofusicoccum parvum</name>
    <dbReference type="NCBI Taxonomy" id="310453"/>
    <lineage>
        <taxon>Eukaryota</taxon>
        <taxon>Fungi</taxon>
        <taxon>Dikarya</taxon>
        <taxon>Ascomycota</taxon>
        <taxon>Pezizomycotina</taxon>
        <taxon>Dothideomycetes</taxon>
        <taxon>Dothideomycetes incertae sedis</taxon>
        <taxon>Botryosphaeriales</taxon>
        <taxon>Botryosphaeriaceae</taxon>
        <taxon>Neofusicoccum</taxon>
    </lineage>
</organism>
<evidence type="ECO:0000313" key="1">
    <source>
        <dbReference type="EMBL" id="GME50703.1"/>
    </source>
</evidence>
<sequence>MNANKVILGKPKVAFVSGANGITGFAITEHLLKQPESEWSKIIVSSRRPLASPWYDSRVHFVAADFLSPVEEIVEALKPICGDVTHVYFSSYVHHPDLARLPEKNVPLFRNFLDAMVEVCPNLERVCLQTGGKYYGVQCGPVPVPVTEDLPRYDDEGLNFYFPQEDYLASAQKASGGKWSYSIVRPFGVVGFSPQANGMSLAVSMAVYLLIQAELSGTAPFPGNSYVLDTIEDVSYPPSMADLSVWATTQEHTKNEAFNSTIGDIFVWRYFFPKLAKYFGTELSKIPKGQIELLPVTPAEWAKDKRPVWEAIVKKYGGNPAAIDWCTWDMWSWSMYRDWPAWSSMNKARKFGWARQDDAYKVWTSAFKSLENAGVLPSIDLVRKGMRK</sequence>
<dbReference type="EMBL" id="BSXG01000167">
    <property type="protein sequence ID" value="GME50703.1"/>
    <property type="molecule type" value="Genomic_DNA"/>
</dbReference>
<dbReference type="Proteomes" id="UP001165186">
    <property type="component" value="Unassembled WGS sequence"/>
</dbReference>
<protein>
    <submittedName>
        <fullName evidence="1">Nucleoside-diphosphate-sugar epimerase</fullName>
    </submittedName>
</protein>
<name>A0ACB5SP22_9PEZI</name>
<comment type="caution">
    <text evidence="1">The sequence shown here is derived from an EMBL/GenBank/DDBJ whole genome shotgun (WGS) entry which is preliminary data.</text>
</comment>
<proteinExistence type="predicted"/>
<reference evidence="1" key="1">
    <citation type="submission" date="2024-09" db="EMBL/GenBank/DDBJ databases">
        <title>Draft Genome Sequences of Neofusicoccum parvum.</title>
        <authorList>
            <person name="Ashida A."/>
            <person name="Camagna M."/>
            <person name="Tanaka A."/>
            <person name="Takemoto D."/>
        </authorList>
    </citation>
    <scope>NUCLEOTIDE SEQUENCE</scope>
    <source>
        <strain evidence="1">PPO83</strain>
    </source>
</reference>
<evidence type="ECO:0000313" key="2">
    <source>
        <dbReference type="Proteomes" id="UP001165186"/>
    </source>
</evidence>
<gene>
    <name evidence="1" type="primary">g7602</name>
    <name evidence="1" type="ORF">NpPPO83_00007602</name>
</gene>